<organism evidence="2 3">
    <name type="scientific">Caldimonas aquatica</name>
    <dbReference type="NCBI Taxonomy" id="376175"/>
    <lineage>
        <taxon>Bacteria</taxon>
        <taxon>Pseudomonadati</taxon>
        <taxon>Pseudomonadota</taxon>
        <taxon>Betaproteobacteria</taxon>
        <taxon>Burkholderiales</taxon>
        <taxon>Sphaerotilaceae</taxon>
        <taxon>Caldimonas</taxon>
    </lineage>
</organism>
<dbReference type="NCBIfam" id="TIGR02284">
    <property type="entry name" value="PA2169 family four-helix-bundle protein"/>
    <property type="match status" value="1"/>
</dbReference>
<dbReference type="InterPro" id="IPR011971">
    <property type="entry name" value="CHP02284"/>
</dbReference>
<dbReference type="SUPFAM" id="SSF47240">
    <property type="entry name" value="Ferritin-like"/>
    <property type="match status" value="1"/>
</dbReference>
<dbReference type="InterPro" id="IPR016920">
    <property type="entry name" value="UCP029477"/>
</dbReference>
<evidence type="ECO:0000259" key="1">
    <source>
        <dbReference type="Pfam" id="PF09537"/>
    </source>
</evidence>
<keyword evidence="3" id="KW-1185">Reference proteome</keyword>
<evidence type="ECO:0000313" key="2">
    <source>
        <dbReference type="EMBL" id="UZD55866.1"/>
    </source>
</evidence>
<dbReference type="PIRSF" id="PIRSF029477">
    <property type="entry name" value="UCP029477"/>
    <property type="match status" value="1"/>
</dbReference>
<protein>
    <submittedName>
        <fullName evidence="2">PA2169 family four-helix-bundle protein</fullName>
    </submittedName>
</protein>
<dbReference type="EMBL" id="CP110257">
    <property type="protein sequence ID" value="UZD55866.1"/>
    <property type="molecule type" value="Genomic_DNA"/>
</dbReference>
<dbReference type="Pfam" id="PF09537">
    <property type="entry name" value="DUF2383"/>
    <property type="match status" value="1"/>
</dbReference>
<evidence type="ECO:0000313" key="3">
    <source>
        <dbReference type="Proteomes" id="UP001163266"/>
    </source>
</evidence>
<feature type="domain" description="DUF2383" evidence="1">
    <location>
        <begin position="5"/>
        <end position="115"/>
    </location>
</feature>
<dbReference type="InterPro" id="IPR019052">
    <property type="entry name" value="DUF2383"/>
</dbReference>
<sequence>MDTKDVADLLKDLIENSRDGALGFAECAKHVQSQELKSLFTERSAACERAAQELESCLARYGGRPDSGGTAAGALHRGWVSLRGNLSTHSDLAMLEECERGEDAGVARYRNALQKELPPDVRELLQRHYDGARRTHDQIKALRERYRAQTA</sequence>
<proteinExistence type="predicted"/>
<dbReference type="InterPro" id="IPR009078">
    <property type="entry name" value="Ferritin-like_SF"/>
</dbReference>
<gene>
    <name evidence="2" type="ORF">OMP39_04610</name>
</gene>
<dbReference type="Proteomes" id="UP001163266">
    <property type="component" value="Chromosome"/>
</dbReference>
<dbReference type="InterPro" id="IPR012347">
    <property type="entry name" value="Ferritin-like"/>
</dbReference>
<dbReference type="RefSeq" id="WP_264893619.1">
    <property type="nucleotide sequence ID" value="NZ_CP110257.1"/>
</dbReference>
<dbReference type="Gene3D" id="1.20.1260.10">
    <property type="match status" value="1"/>
</dbReference>
<name>A0ABY6MV62_9BURK</name>
<accession>A0ABY6MV62</accession>
<reference evidence="2" key="1">
    <citation type="submission" date="2022-10" db="EMBL/GenBank/DDBJ databases">
        <title>Complete genome sequence of Schlegelella aquatica LMG 23380.</title>
        <authorList>
            <person name="Musilova J."/>
            <person name="Kourilova X."/>
            <person name="Bezdicek M."/>
            <person name="Hermankova K."/>
            <person name="Obruca S."/>
            <person name="Sedlar K."/>
        </authorList>
    </citation>
    <scope>NUCLEOTIDE SEQUENCE</scope>
    <source>
        <strain evidence="2">LMG 23380</strain>
    </source>
</reference>